<dbReference type="Proteomes" id="UP000008810">
    <property type="component" value="Chromosome 2"/>
</dbReference>
<dbReference type="EnsemblPlants" id="KQK02312">
    <property type="protein sequence ID" value="KQK02312"/>
    <property type="gene ID" value="BRADI_2g00760v3"/>
</dbReference>
<dbReference type="InterPro" id="IPR017451">
    <property type="entry name" value="F-box-assoc_interact_dom"/>
</dbReference>
<dbReference type="InterPro" id="IPR013187">
    <property type="entry name" value="F-box-assoc_dom_typ3"/>
</dbReference>
<dbReference type="PANTHER" id="PTHR31672">
    <property type="entry name" value="BNACNNG10540D PROTEIN"/>
    <property type="match status" value="1"/>
</dbReference>
<dbReference type="NCBIfam" id="TIGR01640">
    <property type="entry name" value="F_box_assoc_1"/>
    <property type="match status" value="1"/>
</dbReference>
<dbReference type="HOGENOM" id="CLU_032609_0_0_1"/>
<dbReference type="InterPro" id="IPR050796">
    <property type="entry name" value="SCF_F-box_component"/>
</dbReference>
<dbReference type="InterPro" id="IPR036047">
    <property type="entry name" value="F-box-like_dom_sf"/>
</dbReference>
<dbReference type="eggNOG" id="ENOG502S45U">
    <property type="taxonomic scope" value="Eukaryota"/>
</dbReference>
<keyword evidence="4" id="KW-1185">Reference proteome</keyword>
<dbReference type="GeneID" id="104582457"/>
<dbReference type="InterPro" id="IPR001810">
    <property type="entry name" value="F-box_dom"/>
</dbReference>
<dbReference type="OMA" id="FRICFRE"/>
<reference evidence="3" key="3">
    <citation type="submission" date="2018-08" db="UniProtKB">
        <authorList>
            <consortium name="EnsemblPlants"/>
        </authorList>
    </citation>
    <scope>IDENTIFICATION</scope>
    <source>
        <strain evidence="3">cv. Bd21</strain>
    </source>
</reference>
<dbReference type="AlphaFoldDB" id="I1HB75"/>
<dbReference type="Gene3D" id="1.20.1280.50">
    <property type="match status" value="1"/>
</dbReference>
<dbReference type="SUPFAM" id="SSF81383">
    <property type="entry name" value="F-box domain"/>
    <property type="match status" value="1"/>
</dbReference>
<dbReference type="Pfam" id="PF12937">
    <property type="entry name" value="F-box-like"/>
    <property type="match status" value="1"/>
</dbReference>
<organism evidence="2">
    <name type="scientific">Brachypodium distachyon</name>
    <name type="common">Purple false brome</name>
    <name type="synonym">Trachynia distachya</name>
    <dbReference type="NCBI Taxonomy" id="15368"/>
    <lineage>
        <taxon>Eukaryota</taxon>
        <taxon>Viridiplantae</taxon>
        <taxon>Streptophyta</taxon>
        <taxon>Embryophyta</taxon>
        <taxon>Tracheophyta</taxon>
        <taxon>Spermatophyta</taxon>
        <taxon>Magnoliopsida</taxon>
        <taxon>Liliopsida</taxon>
        <taxon>Poales</taxon>
        <taxon>Poaceae</taxon>
        <taxon>BOP clade</taxon>
        <taxon>Pooideae</taxon>
        <taxon>Stipodae</taxon>
        <taxon>Brachypodieae</taxon>
        <taxon>Brachypodium</taxon>
    </lineage>
</organism>
<protein>
    <recommendedName>
        <fullName evidence="1">F-box domain-containing protein</fullName>
    </recommendedName>
</protein>
<dbReference type="RefSeq" id="XP_014753603.1">
    <property type="nucleotide sequence ID" value="XM_014898117.2"/>
</dbReference>
<evidence type="ECO:0000259" key="1">
    <source>
        <dbReference type="SMART" id="SM00256"/>
    </source>
</evidence>
<dbReference type="SMART" id="SM00256">
    <property type="entry name" value="FBOX"/>
    <property type="match status" value="1"/>
</dbReference>
<accession>A0A0Q3FSC6</accession>
<dbReference type="EMBL" id="CM000881">
    <property type="protein sequence ID" value="KQK02312.2"/>
    <property type="molecule type" value="Genomic_DNA"/>
</dbReference>
<evidence type="ECO:0000313" key="4">
    <source>
        <dbReference type="Proteomes" id="UP000008810"/>
    </source>
</evidence>
<proteinExistence type="predicted"/>
<name>I1HB75_BRADI</name>
<feature type="domain" description="F-box" evidence="1">
    <location>
        <begin position="37"/>
        <end position="78"/>
    </location>
</feature>
<accession>I1HB75</accession>
<reference evidence="2 3" key="1">
    <citation type="journal article" date="2010" name="Nature">
        <title>Genome sequencing and analysis of the model grass Brachypodium distachyon.</title>
        <authorList>
            <consortium name="International Brachypodium Initiative"/>
        </authorList>
    </citation>
    <scope>NUCLEOTIDE SEQUENCE [LARGE SCALE GENOMIC DNA]</scope>
    <source>
        <strain evidence="2">Bd21</strain>
        <strain evidence="3">cv. Bd21</strain>
    </source>
</reference>
<dbReference type="ExpressionAtlas" id="I1HB75">
    <property type="expression patterns" value="baseline"/>
</dbReference>
<dbReference type="PANTHER" id="PTHR31672:SF2">
    <property type="entry name" value="F-BOX DOMAIN-CONTAINING PROTEIN"/>
    <property type="match status" value="1"/>
</dbReference>
<gene>
    <name evidence="3" type="primary">LOC104582457</name>
    <name evidence="2" type="ORF">BRADI_2g00760v3</name>
</gene>
<evidence type="ECO:0000313" key="2">
    <source>
        <dbReference type="EMBL" id="KQK02312.2"/>
    </source>
</evidence>
<evidence type="ECO:0000313" key="3">
    <source>
        <dbReference type="EnsemblPlants" id="KQK02312"/>
    </source>
</evidence>
<dbReference type="KEGG" id="bdi:104582457"/>
<dbReference type="Gramene" id="KQK02312">
    <property type="protein sequence ID" value="KQK02312"/>
    <property type="gene ID" value="BRADI_2g00760v3"/>
</dbReference>
<dbReference type="Pfam" id="PF08268">
    <property type="entry name" value="FBA_3"/>
    <property type="match status" value="1"/>
</dbReference>
<dbReference type="OrthoDB" id="692435at2759"/>
<sequence>MATGGAWGASECDAMASTARVRRNRRDGAAAGGGPVLPEELILWDILVRVPAKELLRCRAVCRSWRRHTSDGAFLLAHHLRQPSLPLVSSNAGDPARPRASVYAFDLRRSPAVRLPVLGFTGHNAIRGFSIHASCDGLLILSLADSSRFFICNPATRQWRALPELAGSDAASLYPHRGEYRVLYWKLADNKRNFVYSILTLSSSSQEHRCIGQPVVVSPAMKNVDLLLVHALEHTPVLLHDCLHWYIGFQGIVLLVFDTVLESFRVMRSPLANLSAASLLEMRDGTLGIGYVHPATMTARVWVLQDYKTEEWSLKYRIKLPMAEMRRHVTEHWSFSADIVSGNGDVLVDGRDPVHLFHCDSKGKLLEKWPGVTLGIFRICFRESLVRHAFFQRNDDSRAKVPCFFRGL</sequence>
<reference evidence="2" key="2">
    <citation type="submission" date="2017-06" db="EMBL/GenBank/DDBJ databases">
        <title>WGS assembly of Brachypodium distachyon.</title>
        <authorList>
            <consortium name="The International Brachypodium Initiative"/>
            <person name="Lucas S."/>
            <person name="Harmon-Smith M."/>
            <person name="Lail K."/>
            <person name="Tice H."/>
            <person name="Grimwood J."/>
            <person name="Bruce D."/>
            <person name="Barry K."/>
            <person name="Shu S."/>
            <person name="Lindquist E."/>
            <person name="Wang M."/>
            <person name="Pitluck S."/>
            <person name="Vogel J.P."/>
            <person name="Garvin D.F."/>
            <person name="Mockler T.C."/>
            <person name="Schmutz J."/>
            <person name="Rokhsar D."/>
            <person name="Bevan M.W."/>
        </authorList>
    </citation>
    <scope>NUCLEOTIDE SEQUENCE</scope>
    <source>
        <strain evidence="2">Bd21</strain>
    </source>
</reference>